<dbReference type="PANTHER" id="PTHR43201:SF5">
    <property type="entry name" value="MEDIUM-CHAIN ACYL-COA LIGASE ACSF2, MITOCHONDRIAL"/>
    <property type="match status" value="1"/>
</dbReference>
<dbReference type="PATRIC" id="fig|1200352.3.peg.1706"/>
<dbReference type="eggNOG" id="COG0318">
    <property type="taxonomic scope" value="Bacteria"/>
</dbReference>
<keyword evidence="2" id="KW-0436">Ligase</keyword>
<evidence type="ECO:0000313" key="5">
    <source>
        <dbReference type="EMBL" id="AGP31321.1"/>
    </source>
</evidence>
<organism evidence="5 6">
    <name type="scientific">Corynebacterium terpenotabidum Y-11</name>
    <dbReference type="NCBI Taxonomy" id="1200352"/>
    <lineage>
        <taxon>Bacteria</taxon>
        <taxon>Bacillati</taxon>
        <taxon>Actinomycetota</taxon>
        <taxon>Actinomycetes</taxon>
        <taxon>Mycobacteriales</taxon>
        <taxon>Corynebacteriaceae</taxon>
        <taxon>Corynebacterium</taxon>
    </lineage>
</organism>
<dbReference type="GO" id="GO:0006631">
    <property type="term" value="P:fatty acid metabolic process"/>
    <property type="evidence" value="ECO:0007669"/>
    <property type="project" value="TreeGrafter"/>
</dbReference>
<dbReference type="PANTHER" id="PTHR43201">
    <property type="entry name" value="ACYL-COA SYNTHETASE"/>
    <property type="match status" value="1"/>
</dbReference>
<dbReference type="InterPro" id="IPR042099">
    <property type="entry name" value="ANL_N_sf"/>
</dbReference>
<evidence type="ECO:0000313" key="6">
    <source>
        <dbReference type="Proteomes" id="UP000014809"/>
    </source>
</evidence>
<gene>
    <name evidence="5" type="ORF">A606_08390</name>
</gene>
<comment type="similarity">
    <text evidence="1">Belongs to the ATP-dependent AMP-binding enzyme family.</text>
</comment>
<dbReference type="CDD" id="cd05917">
    <property type="entry name" value="FACL_like_2"/>
    <property type="match status" value="1"/>
</dbReference>
<evidence type="ECO:0000259" key="4">
    <source>
        <dbReference type="Pfam" id="PF13193"/>
    </source>
</evidence>
<proteinExistence type="inferred from homology"/>
<reference evidence="5 6" key="1">
    <citation type="submission" date="2012-06" db="EMBL/GenBank/DDBJ databases">
        <title>Complete genome sequence of Corynebacterium terpenotabidum Y-11 (=DSM 44721).</title>
        <authorList>
            <person name="Ruckert C."/>
            <person name="Albersmeier A."/>
            <person name="Al-Dilaimi A."/>
            <person name="Szczepanowski R."/>
            <person name="Kalinowski J."/>
        </authorList>
    </citation>
    <scope>NUCLEOTIDE SEQUENCE [LARGE SCALE GENOMIC DNA]</scope>
    <source>
        <strain evidence="5 6">Y-11</strain>
    </source>
</reference>
<dbReference type="Proteomes" id="UP000014809">
    <property type="component" value="Chromosome"/>
</dbReference>
<dbReference type="EMBL" id="CP003696">
    <property type="protein sequence ID" value="AGP31321.1"/>
    <property type="molecule type" value="Genomic_DNA"/>
</dbReference>
<dbReference type="InterPro" id="IPR045851">
    <property type="entry name" value="AMP-bd_C_sf"/>
</dbReference>
<dbReference type="SUPFAM" id="SSF56801">
    <property type="entry name" value="Acetyl-CoA synthetase-like"/>
    <property type="match status" value="1"/>
</dbReference>
<dbReference type="STRING" id="1200352.A606_08390"/>
<dbReference type="Pfam" id="PF13193">
    <property type="entry name" value="AMP-binding_C"/>
    <property type="match status" value="1"/>
</dbReference>
<evidence type="ECO:0000259" key="3">
    <source>
        <dbReference type="Pfam" id="PF00501"/>
    </source>
</evidence>
<dbReference type="KEGG" id="cter:A606_08390"/>
<dbReference type="InterPro" id="IPR000873">
    <property type="entry name" value="AMP-dep_synth/lig_dom"/>
</dbReference>
<evidence type="ECO:0000256" key="1">
    <source>
        <dbReference type="ARBA" id="ARBA00006432"/>
    </source>
</evidence>
<dbReference type="RefSeq" id="WP_020441677.1">
    <property type="nucleotide sequence ID" value="NC_021663.1"/>
</dbReference>
<dbReference type="AlphaFoldDB" id="S4XFI9"/>
<name>S4XFI9_9CORY</name>
<dbReference type="InterPro" id="IPR020845">
    <property type="entry name" value="AMP-binding_CS"/>
</dbReference>
<dbReference type="InterPro" id="IPR025110">
    <property type="entry name" value="AMP-bd_C"/>
</dbReference>
<protein>
    <submittedName>
        <fullName evidence="5">AMP-binding domain protein</fullName>
    </submittedName>
</protein>
<dbReference type="Pfam" id="PF00501">
    <property type="entry name" value="AMP-binding"/>
    <property type="match status" value="1"/>
</dbReference>
<sequence length="582" mass="64218">MTSTLRPVARDITLTDPATIDPGLSHLVGPGETPLLAETIGQSLARTVAAYPDNDALLDLYGDKHFTYQEFHRRVLRLASGLHAAGYRKGDRIGVWSPNRWEWMVLQFATAEIGAILVCINPTYRTRELTYAVNQSGIRALFSAGRFKDSNYRAMVGTVEHTFDRPYRETVFFGSERWEELANHAVVDLTPVRESLDPFDPINIQYTSGTTGMAKGATLTHHNVLNNGYLIGERLNYTDADRVVVPVPFFHCFGMVIGILAAVTHGAATIIPGPAFDPESTLEAAHHGQATSLLGVPTMFMAELQVLDHLREKGKTLDLSRLRTGVMAGTSCPTRTMREIIEILGIEEIGICYGMTETSPVNHQTMPDDPVDKRVETVGRVGPHLEVKIVDADGSGRTVPRNVQGELLVRGYSVMQGYWDMPEKTAEAVDADGWMHSGDLGVMDDEGYVQITGRIKDMVIRGGENIYPREVEEFLYEHPDIADVQVIGVPDEKYGEELMAWIILDEDAVGAGRTLSSDDVRAFCDGKLARFKVPKYIHLTDAFPMTISGKVRKVEMREKAIGILGLYTHGNNGNNGNNGENS</sequence>
<dbReference type="Gene3D" id="3.30.300.30">
    <property type="match status" value="1"/>
</dbReference>
<dbReference type="GO" id="GO:0031956">
    <property type="term" value="F:medium-chain fatty acid-CoA ligase activity"/>
    <property type="evidence" value="ECO:0007669"/>
    <property type="project" value="TreeGrafter"/>
</dbReference>
<dbReference type="HOGENOM" id="CLU_000022_59_7_11"/>
<dbReference type="OrthoDB" id="9803968at2"/>
<feature type="domain" description="AMP-dependent synthetase/ligase" evidence="3">
    <location>
        <begin position="45"/>
        <end position="419"/>
    </location>
</feature>
<evidence type="ECO:0000256" key="2">
    <source>
        <dbReference type="ARBA" id="ARBA00022598"/>
    </source>
</evidence>
<dbReference type="FunFam" id="3.30.300.30:FF:000008">
    <property type="entry name" value="2,3-dihydroxybenzoate-AMP ligase"/>
    <property type="match status" value="1"/>
</dbReference>
<feature type="domain" description="AMP-binding enzyme C-terminal" evidence="4">
    <location>
        <begin position="470"/>
        <end position="550"/>
    </location>
</feature>
<accession>S4XFI9</accession>
<dbReference type="PROSITE" id="PS00455">
    <property type="entry name" value="AMP_BINDING"/>
    <property type="match status" value="1"/>
</dbReference>
<keyword evidence="6" id="KW-1185">Reference proteome</keyword>
<dbReference type="Gene3D" id="3.40.50.12780">
    <property type="entry name" value="N-terminal domain of ligase-like"/>
    <property type="match status" value="1"/>
</dbReference>